<evidence type="ECO:0000313" key="1">
    <source>
        <dbReference type="EMBL" id="ETN77081.1"/>
    </source>
</evidence>
<accession>W2T7D4</accession>
<dbReference type="Proteomes" id="UP000053676">
    <property type="component" value="Unassembled WGS sequence"/>
</dbReference>
<proteinExistence type="predicted"/>
<organism evidence="1 2">
    <name type="scientific">Necator americanus</name>
    <name type="common">Human hookworm</name>
    <dbReference type="NCBI Taxonomy" id="51031"/>
    <lineage>
        <taxon>Eukaryota</taxon>
        <taxon>Metazoa</taxon>
        <taxon>Ecdysozoa</taxon>
        <taxon>Nematoda</taxon>
        <taxon>Chromadorea</taxon>
        <taxon>Rhabditida</taxon>
        <taxon>Rhabditina</taxon>
        <taxon>Rhabditomorpha</taxon>
        <taxon>Strongyloidea</taxon>
        <taxon>Ancylostomatidae</taxon>
        <taxon>Bunostominae</taxon>
        <taxon>Necator</taxon>
    </lineage>
</organism>
<dbReference type="EMBL" id="KI660195">
    <property type="protein sequence ID" value="ETN77081.1"/>
    <property type="molecule type" value="Genomic_DNA"/>
</dbReference>
<name>W2T7D4_NECAM</name>
<reference evidence="2" key="1">
    <citation type="journal article" date="2014" name="Nat. Genet.">
        <title>Genome of the human hookworm Necator americanus.</title>
        <authorList>
            <person name="Tang Y.T."/>
            <person name="Gao X."/>
            <person name="Rosa B.A."/>
            <person name="Abubucker S."/>
            <person name="Hallsworth-Pepin K."/>
            <person name="Martin J."/>
            <person name="Tyagi R."/>
            <person name="Heizer E."/>
            <person name="Zhang X."/>
            <person name="Bhonagiri-Palsikar V."/>
            <person name="Minx P."/>
            <person name="Warren W.C."/>
            <person name="Wang Q."/>
            <person name="Zhan B."/>
            <person name="Hotez P.J."/>
            <person name="Sternberg P.W."/>
            <person name="Dougall A."/>
            <person name="Gaze S.T."/>
            <person name="Mulvenna J."/>
            <person name="Sotillo J."/>
            <person name="Ranganathan S."/>
            <person name="Rabelo E.M."/>
            <person name="Wilson R.K."/>
            <person name="Felgner P.L."/>
            <person name="Bethony J."/>
            <person name="Hawdon J.M."/>
            <person name="Gasser R.B."/>
            <person name="Loukas A."/>
            <person name="Mitreva M."/>
        </authorList>
    </citation>
    <scope>NUCLEOTIDE SEQUENCE [LARGE SCALE GENOMIC DNA]</scope>
</reference>
<gene>
    <name evidence="1" type="ORF">NECAME_11309</name>
</gene>
<sequence>SFRGGFYYEFLLDGVIECVKVMVELFALETKFSGRKHNLLTLKSYETDFNRGSNDMRKENPERISCGGEIIYGDNGDGSEKKHSVTQ</sequence>
<feature type="non-terminal residue" evidence="1">
    <location>
        <position position="1"/>
    </location>
</feature>
<dbReference type="AlphaFoldDB" id="W2T7D4"/>
<dbReference type="KEGG" id="nai:NECAME_11309"/>
<evidence type="ECO:0000313" key="2">
    <source>
        <dbReference type="Proteomes" id="UP000053676"/>
    </source>
</evidence>
<keyword evidence="2" id="KW-1185">Reference proteome</keyword>
<protein>
    <submittedName>
        <fullName evidence="1">Uncharacterized protein</fullName>
    </submittedName>
</protein>